<keyword evidence="2" id="KW-1185">Reference proteome</keyword>
<evidence type="ECO:0000313" key="1">
    <source>
        <dbReference type="EMBL" id="KGT95312.1"/>
    </source>
</evidence>
<dbReference type="RefSeq" id="WP_034888889.1">
    <property type="nucleotide sequence ID" value="NZ_JRUQ01000018.1"/>
</dbReference>
<organism evidence="1 2">
    <name type="scientific">Erwinia typographi</name>
    <dbReference type="NCBI Taxonomy" id="371042"/>
    <lineage>
        <taxon>Bacteria</taxon>
        <taxon>Pseudomonadati</taxon>
        <taxon>Pseudomonadota</taxon>
        <taxon>Gammaproteobacteria</taxon>
        <taxon>Enterobacterales</taxon>
        <taxon>Erwiniaceae</taxon>
        <taxon>Erwinia</taxon>
    </lineage>
</organism>
<evidence type="ECO:0000313" key="2">
    <source>
        <dbReference type="Proteomes" id="UP000030351"/>
    </source>
</evidence>
<dbReference type="AlphaFoldDB" id="A0A0A3Z895"/>
<proteinExistence type="predicted"/>
<comment type="caution">
    <text evidence="1">The sequence shown here is derived from an EMBL/GenBank/DDBJ whole genome shotgun (WGS) entry which is preliminary data.</text>
</comment>
<protein>
    <submittedName>
        <fullName evidence="1">Uncharacterized protein</fullName>
    </submittedName>
</protein>
<name>A0A0A3Z895_9GAMM</name>
<reference evidence="1 2" key="1">
    <citation type="submission" date="2014-10" db="EMBL/GenBank/DDBJ databases">
        <title>Genome sequence of Erwinia typographi M043b.</title>
        <authorList>
            <person name="Chan K.-G."/>
            <person name="Tan W.-S."/>
        </authorList>
    </citation>
    <scope>NUCLEOTIDE SEQUENCE [LARGE SCALE GENOMIC DNA]</scope>
    <source>
        <strain evidence="1 2">M043b</strain>
    </source>
</reference>
<sequence length="138" mass="14684">MPGKLIEITPEVSLRATQVEMAFIDSMGDVFVKLVSGESLSVIPLPGETPEMTRRRIFQAVNERDASGASQLVEVGSGLYLSPADVTGVVAQRESVCIYLAGKGHYLITSTEPEQLAADIASRINTALHTAARGLNAI</sequence>
<dbReference type="EMBL" id="JRUQ01000018">
    <property type="protein sequence ID" value="KGT95312.1"/>
    <property type="molecule type" value="Genomic_DNA"/>
</dbReference>
<dbReference type="Proteomes" id="UP000030351">
    <property type="component" value="Unassembled WGS sequence"/>
</dbReference>
<dbReference type="STRING" id="371042.NG99_04655"/>
<gene>
    <name evidence="1" type="ORF">NG99_04655</name>
</gene>
<dbReference type="OrthoDB" id="6555935at2"/>
<accession>A0A0A3Z895</accession>